<dbReference type="SMART" id="SM00710">
    <property type="entry name" value="PbH1"/>
    <property type="match status" value="3"/>
</dbReference>
<dbReference type="InterPro" id="IPR011050">
    <property type="entry name" value="Pectin_lyase_fold/virulence"/>
</dbReference>
<comment type="subcellular location">
    <subcellularLocation>
        <location evidence="1">Secreted</location>
    </subcellularLocation>
</comment>
<keyword evidence="10" id="KW-0961">Cell wall biogenesis/degradation</keyword>
<dbReference type="GO" id="GO:0045490">
    <property type="term" value="P:pectin catabolic process"/>
    <property type="evidence" value="ECO:0007669"/>
    <property type="project" value="UniProtKB-ARBA"/>
</dbReference>
<keyword evidence="3" id="KW-0964">Secreted</keyword>
<comment type="catalytic activity">
    <reaction evidence="15">
        <text>[(1-&gt;4)-alpha-D-galacturonosyl](n) + H2O = alpha-D-galacturonate + [(1-&gt;4)-alpha-D-galacturonosyl](n-1)</text>
        <dbReference type="Rhea" id="RHEA:14117"/>
        <dbReference type="Rhea" id="RHEA-COMP:14570"/>
        <dbReference type="Rhea" id="RHEA-COMP:14572"/>
        <dbReference type="ChEBI" id="CHEBI:15377"/>
        <dbReference type="ChEBI" id="CHEBI:58658"/>
        <dbReference type="ChEBI" id="CHEBI:140523"/>
        <dbReference type="EC" id="3.2.1.67"/>
    </reaction>
</comment>
<dbReference type="AlphaFoldDB" id="S7ZE41"/>
<dbReference type="GO" id="GO:0071555">
    <property type="term" value="P:cell wall organization"/>
    <property type="evidence" value="ECO:0007669"/>
    <property type="project" value="UniProtKB-KW"/>
</dbReference>
<keyword evidence="19" id="KW-1185">Reference proteome</keyword>
<dbReference type="GO" id="GO:0047911">
    <property type="term" value="F:galacturan 1,4-alpha-galacturonidase activity"/>
    <property type="evidence" value="ECO:0007669"/>
    <property type="project" value="UniProtKB-EC"/>
</dbReference>
<organism evidence="18 19">
    <name type="scientific">Penicillium oxalicum (strain 114-2 / CGMCC 5302)</name>
    <name type="common">Penicillium decumbens</name>
    <dbReference type="NCBI Taxonomy" id="933388"/>
    <lineage>
        <taxon>Eukaryota</taxon>
        <taxon>Fungi</taxon>
        <taxon>Dikarya</taxon>
        <taxon>Ascomycota</taxon>
        <taxon>Pezizomycotina</taxon>
        <taxon>Eurotiomycetes</taxon>
        <taxon>Eurotiomycetidae</taxon>
        <taxon>Eurotiales</taxon>
        <taxon>Aspergillaceae</taxon>
        <taxon>Penicillium</taxon>
    </lineage>
</organism>
<keyword evidence="9 16" id="KW-0326">Glycosidase</keyword>
<evidence type="ECO:0000256" key="10">
    <source>
        <dbReference type="ARBA" id="ARBA00023316"/>
    </source>
</evidence>
<evidence type="ECO:0000256" key="11">
    <source>
        <dbReference type="ARBA" id="ARBA00037312"/>
    </source>
</evidence>
<dbReference type="InterPro" id="IPR012334">
    <property type="entry name" value="Pectin_lyas_fold"/>
</dbReference>
<dbReference type="GO" id="GO:0004650">
    <property type="term" value="F:polygalacturonase activity"/>
    <property type="evidence" value="ECO:0007669"/>
    <property type="project" value="InterPro"/>
</dbReference>
<evidence type="ECO:0000256" key="2">
    <source>
        <dbReference type="ARBA" id="ARBA00008834"/>
    </source>
</evidence>
<evidence type="ECO:0000256" key="9">
    <source>
        <dbReference type="ARBA" id="ARBA00023295"/>
    </source>
</evidence>
<feature type="signal peptide" evidence="17">
    <location>
        <begin position="1"/>
        <end position="18"/>
    </location>
</feature>
<evidence type="ECO:0000313" key="19">
    <source>
        <dbReference type="Proteomes" id="UP000019376"/>
    </source>
</evidence>
<comment type="function">
    <text evidence="11">Specific in hydrolyzing the terminal glycosidic bond of polygalacturonic acid and oligogalacturonates.</text>
</comment>
<reference evidence="18 19" key="1">
    <citation type="journal article" date="2013" name="PLoS ONE">
        <title>Genomic and secretomic analyses reveal unique features of the lignocellulolytic enzyme system of Penicillium decumbens.</title>
        <authorList>
            <person name="Liu G."/>
            <person name="Zhang L."/>
            <person name="Wei X."/>
            <person name="Zou G."/>
            <person name="Qin Y."/>
            <person name="Ma L."/>
            <person name="Li J."/>
            <person name="Zheng H."/>
            <person name="Wang S."/>
            <person name="Wang C."/>
            <person name="Xun L."/>
            <person name="Zhao G.-P."/>
            <person name="Zhou Z."/>
            <person name="Qu Y."/>
        </authorList>
    </citation>
    <scope>NUCLEOTIDE SEQUENCE [LARGE SCALE GENOMIC DNA]</scope>
    <source>
        <strain evidence="19">114-2 / CGMCC 5302</strain>
    </source>
</reference>
<proteinExistence type="inferred from homology"/>
<dbReference type="STRING" id="933388.S7ZE41"/>
<protein>
    <recommendedName>
        <fullName evidence="12">galacturonan 1,4-alpha-galacturonidase</fullName>
        <ecNumber evidence="12">3.2.1.67</ecNumber>
    </recommendedName>
    <alternativeName>
        <fullName evidence="13">Galacturan 1,4-alpha-galacturonidase C</fullName>
    </alternativeName>
    <alternativeName>
        <fullName evidence="14">Poly(1,4-alpha-D-galacturonide)galacturonohydrolase C</fullName>
    </alternativeName>
</protein>
<dbReference type="InterPro" id="IPR000743">
    <property type="entry name" value="Glyco_hydro_28"/>
</dbReference>
<evidence type="ECO:0000256" key="4">
    <source>
        <dbReference type="ARBA" id="ARBA00022729"/>
    </source>
</evidence>
<dbReference type="Pfam" id="PF00295">
    <property type="entry name" value="Glyco_hydro_28"/>
    <property type="match status" value="1"/>
</dbReference>
<evidence type="ECO:0000256" key="17">
    <source>
        <dbReference type="SAM" id="SignalP"/>
    </source>
</evidence>
<keyword evidence="8" id="KW-0325">Glycoprotein</keyword>
<dbReference type="SUPFAM" id="SSF51126">
    <property type="entry name" value="Pectin lyase-like"/>
    <property type="match status" value="1"/>
</dbReference>
<dbReference type="Gene3D" id="2.160.20.10">
    <property type="entry name" value="Single-stranded right-handed beta-helix, Pectin lyase-like"/>
    <property type="match status" value="1"/>
</dbReference>
<keyword evidence="7" id="KW-1015">Disulfide bond</keyword>
<evidence type="ECO:0000256" key="14">
    <source>
        <dbReference type="ARBA" id="ARBA00042262"/>
    </source>
</evidence>
<sequence length="436" mass="47582">MLLSHVPVFSLLFGLALASSRRPHRCVIPAAKDKTSDDSGAVNRVFAQCAQDAIIVFEEGVDYNIFTPISATNLSNVEIQVKGNLHLPQSIPQVQRIVNGTDRVPNSDGHTWFTFAGPQIDFVGSENINAGWIISYGQAWWDANPANGTGIASRPHLMSFQTTDGSMKYFKSRKPIAWNVKVKGDNIDISHAFIDAESDNDSFPFNTDGFDVSATNVRITDSVIYNGDDAIAVSDGSHNVVFKHNTIGYQSHGMSIGSLGSNAKSFNNVSDIHFEDVTVINAVYAARFKSWIGGQGLVKNVSWKNIRVYNVTFPIFVTQSYFNQGSSQTPRANNASVAMENFTWEDFTGTINTFNPGDGSCASDPCWYNVGLPDLKHTEAVIIECNTASSCTNFKLQNINLIPQNLAEPSVICINATAKLNPHLGFECKNGTFVSS</sequence>
<keyword evidence="6 16" id="KW-0378">Hydrolase</keyword>
<dbReference type="Proteomes" id="UP000019376">
    <property type="component" value="Unassembled WGS sequence"/>
</dbReference>
<evidence type="ECO:0000256" key="5">
    <source>
        <dbReference type="ARBA" id="ARBA00022737"/>
    </source>
</evidence>
<accession>S7ZE41</accession>
<evidence type="ECO:0000256" key="3">
    <source>
        <dbReference type="ARBA" id="ARBA00022525"/>
    </source>
</evidence>
<evidence type="ECO:0000256" key="12">
    <source>
        <dbReference type="ARBA" id="ARBA00038933"/>
    </source>
</evidence>
<comment type="similarity">
    <text evidence="2 16">Belongs to the glycosyl hydrolase 28 family.</text>
</comment>
<evidence type="ECO:0000256" key="6">
    <source>
        <dbReference type="ARBA" id="ARBA00022801"/>
    </source>
</evidence>
<keyword evidence="5" id="KW-0677">Repeat</keyword>
<dbReference type="PANTHER" id="PTHR31736:SF11">
    <property type="entry name" value="EXOPOLYGALACTURONASE C-RELATED"/>
    <property type="match status" value="1"/>
</dbReference>
<feature type="chain" id="PRO_5004559866" description="galacturonan 1,4-alpha-galacturonidase" evidence="17">
    <location>
        <begin position="19"/>
        <end position="436"/>
    </location>
</feature>
<evidence type="ECO:0000256" key="13">
    <source>
        <dbReference type="ARBA" id="ARBA00041474"/>
    </source>
</evidence>
<evidence type="ECO:0000313" key="18">
    <source>
        <dbReference type="EMBL" id="EPS26956.1"/>
    </source>
</evidence>
<dbReference type="eggNOG" id="ENOG502SI66">
    <property type="taxonomic scope" value="Eukaryota"/>
</dbReference>
<dbReference type="OrthoDB" id="187139at2759"/>
<dbReference type="PANTHER" id="PTHR31736">
    <property type="match status" value="1"/>
</dbReference>
<evidence type="ECO:0000256" key="7">
    <source>
        <dbReference type="ARBA" id="ARBA00023157"/>
    </source>
</evidence>
<evidence type="ECO:0000256" key="1">
    <source>
        <dbReference type="ARBA" id="ARBA00004613"/>
    </source>
</evidence>
<gene>
    <name evidence="18" type="ORF">PDE_01896</name>
</gene>
<dbReference type="GO" id="GO:0005576">
    <property type="term" value="C:extracellular region"/>
    <property type="evidence" value="ECO:0007669"/>
    <property type="project" value="UniProtKB-SubCell"/>
</dbReference>
<name>S7ZE41_PENO1</name>
<dbReference type="EC" id="3.2.1.67" evidence="12"/>
<dbReference type="EMBL" id="KB644409">
    <property type="protein sequence ID" value="EPS26956.1"/>
    <property type="molecule type" value="Genomic_DNA"/>
</dbReference>
<dbReference type="PhylomeDB" id="S7ZE41"/>
<evidence type="ECO:0000256" key="16">
    <source>
        <dbReference type="RuleBase" id="RU361169"/>
    </source>
</evidence>
<evidence type="ECO:0000256" key="8">
    <source>
        <dbReference type="ARBA" id="ARBA00023180"/>
    </source>
</evidence>
<keyword evidence="4 17" id="KW-0732">Signal</keyword>
<evidence type="ECO:0000256" key="15">
    <source>
        <dbReference type="ARBA" id="ARBA00048766"/>
    </source>
</evidence>
<dbReference type="InterPro" id="IPR006626">
    <property type="entry name" value="PbH1"/>
</dbReference>
<dbReference type="HOGENOM" id="CLU_016031_1_2_1"/>